<dbReference type="AlphaFoldDB" id="A0AAV4F4U1"/>
<dbReference type="Proteomes" id="UP000762676">
    <property type="component" value="Unassembled WGS sequence"/>
</dbReference>
<proteinExistence type="predicted"/>
<dbReference type="EMBL" id="BMAT01011197">
    <property type="protein sequence ID" value="GFR68363.1"/>
    <property type="molecule type" value="Genomic_DNA"/>
</dbReference>
<evidence type="ECO:0000313" key="2">
    <source>
        <dbReference type="Proteomes" id="UP000762676"/>
    </source>
</evidence>
<accession>A0AAV4F4U1</accession>
<keyword evidence="2" id="KW-1185">Reference proteome</keyword>
<evidence type="ECO:0000313" key="1">
    <source>
        <dbReference type="EMBL" id="GFR68363.1"/>
    </source>
</evidence>
<sequence>MSGNNHQDNAAIYKVGQETVYPVRVCLFFQHNRAVKPFYHLREQISRLTADREPRTVLPSLQSVGHRVSLLDERNTSSRSMSMRTVAAAVTLV</sequence>
<gene>
    <name evidence="1" type="ORF">ElyMa_005606700</name>
</gene>
<name>A0AAV4F4U1_9GAST</name>
<protein>
    <submittedName>
        <fullName evidence="1">Uncharacterized protein</fullName>
    </submittedName>
</protein>
<comment type="caution">
    <text evidence="1">The sequence shown here is derived from an EMBL/GenBank/DDBJ whole genome shotgun (WGS) entry which is preliminary data.</text>
</comment>
<reference evidence="1 2" key="1">
    <citation type="journal article" date="2021" name="Elife">
        <title>Chloroplast acquisition without the gene transfer in kleptoplastic sea slugs, Plakobranchus ocellatus.</title>
        <authorList>
            <person name="Maeda T."/>
            <person name="Takahashi S."/>
            <person name="Yoshida T."/>
            <person name="Shimamura S."/>
            <person name="Takaki Y."/>
            <person name="Nagai Y."/>
            <person name="Toyoda A."/>
            <person name="Suzuki Y."/>
            <person name="Arimoto A."/>
            <person name="Ishii H."/>
            <person name="Satoh N."/>
            <person name="Nishiyama T."/>
            <person name="Hasebe M."/>
            <person name="Maruyama T."/>
            <person name="Minagawa J."/>
            <person name="Obokata J."/>
            <person name="Shigenobu S."/>
        </authorList>
    </citation>
    <scope>NUCLEOTIDE SEQUENCE [LARGE SCALE GENOMIC DNA]</scope>
</reference>
<organism evidence="1 2">
    <name type="scientific">Elysia marginata</name>
    <dbReference type="NCBI Taxonomy" id="1093978"/>
    <lineage>
        <taxon>Eukaryota</taxon>
        <taxon>Metazoa</taxon>
        <taxon>Spiralia</taxon>
        <taxon>Lophotrochozoa</taxon>
        <taxon>Mollusca</taxon>
        <taxon>Gastropoda</taxon>
        <taxon>Heterobranchia</taxon>
        <taxon>Euthyneura</taxon>
        <taxon>Panpulmonata</taxon>
        <taxon>Sacoglossa</taxon>
        <taxon>Placobranchoidea</taxon>
        <taxon>Plakobranchidae</taxon>
        <taxon>Elysia</taxon>
    </lineage>
</organism>